<keyword evidence="2" id="KW-1185">Reference proteome</keyword>
<dbReference type="EMBL" id="FCOE02000001">
    <property type="protein sequence ID" value="SAK42470.1"/>
    <property type="molecule type" value="Genomic_DNA"/>
</dbReference>
<accession>A0A157ZAA5</accession>
<gene>
    <name evidence="1" type="ORF">AWB80_00531</name>
</gene>
<organism evidence="1 2">
    <name type="scientific">Caballeronia pedi</name>
    <dbReference type="NCBI Taxonomy" id="1777141"/>
    <lineage>
        <taxon>Bacteria</taxon>
        <taxon>Pseudomonadati</taxon>
        <taxon>Pseudomonadota</taxon>
        <taxon>Betaproteobacteria</taxon>
        <taxon>Burkholderiales</taxon>
        <taxon>Burkholderiaceae</taxon>
        <taxon>Caballeronia</taxon>
    </lineage>
</organism>
<dbReference type="Proteomes" id="UP000054911">
    <property type="component" value="Unassembled WGS sequence"/>
</dbReference>
<evidence type="ECO:0000313" key="1">
    <source>
        <dbReference type="EMBL" id="SAK42470.1"/>
    </source>
</evidence>
<name>A0A157ZAA5_9BURK</name>
<proteinExistence type="predicted"/>
<sequence>MYLALQRIVFNQTVAQPKEDIYECEAVICWCVTLTLLRTTALAFVAVNQLANAATEVAPKDVQITLLKDWALSRCLAKVYVEAAAKSDANASASAYLEKGDLPMEAYDAADRLASDYANRKYTGSIESEFGTKKCIDLFESEALSELATRQVGAQRKAR</sequence>
<dbReference type="Gene3D" id="1.20.120.1620">
    <property type="match status" value="1"/>
</dbReference>
<dbReference type="STRING" id="1777141.AWB80_00531"/>
<reference evidence="1" key="1">
    <citation type="submission" date="2016-01" db="EMBL/GenBank/DDBJ databases">
        <authorList>
            <person name="Peeters C."/>
        </authorList>
    </citation>
    <scope>NUCLEOTIDE SEQUENCE [LARGE SCALE GENOMIC DNA]</scope>
    <source>
        <strain evidence="1">LMG 29323</strain>
    </source>
</reference>
<dbReference type="AlphaFoldDB" id="A0A157ZAA5"/>
<protein>
    <submittedName>
        <fullName evidence="1">Uncharacterized protein</fullName>
    </submittedName>
</protein>
<dbReference type="Pfam" id="PF16695">
    <property type="entry name" value="Tai4"/>
    <property type="match status" value="1"/>
</dbReference>
<evidence type="ECO:0000313" key="2">
    <source>
        <dbReference type="Proteomes" id="UP000054911"/>
    </source>
</evidence>
<dbReference type="InterPro" id="IPR038314">
    <property type="entry name" value="T6SS_sf"/>
</dbReference>
<dbReference type="InterPro" id="IPR032032">
    <property type="entry name" value="Tai4"/>
</dbReference>
<comment type="caution">
    <text evidence="1">The sequence shown here is derived from an EMBL/GenBank/DDBJ whole genome shotgun (WGS) entry which is preliminary data.</text>
</comment>